<feature type="region of interest" description="Disordered" evidence="5">
    <location>
        <begin position="1"/>
        <end position="138"/>
    </location>
</feature>
<protein>
    <recommendedName>
        <fullName evidence="6">SUN domain-containing protein</fullName>
    </recommendedName>
</protein>
<dbReference type="PROSITE" id="PS51469">
    <property type="entry name" value="SUN"/>
    <property type="match status" value="1"/>
</dbReference>
<feature type="region of interest" description="Disordered" evidence="5">
    <location>
        <begin position="292"/>
        <end position="465"/>
    </location>
</feature>
<organism evidence="7 8">
    <name type="scientific">Microthyrium microscopicum</name>
    <dbReference type="NCBI Taxonomy" id="703497"/>
    <lineage>
        <taxon>Eukaryota</taxon>
        <taxon>Fungi</taxon>
        <taxon>Dikarya</taxon>
        <taxon>Ascomycota</taxon>
        <taxon>Pezizomycotina</taxon>
        <taxon>Dothideomycetes</taxon>
        <taxon>Dothideomycetes incertae sedis</taxon>
        <taxon>Microthyriales</taxon>
        <taxon>Microthyriaceae</taxon>
        <taxon>Microthyrium</taxon>
    </lineage>
</organism>
<feature type="compositionally biased region" description="Polar residues" evidence="5">
    <location>
        <begin position="1"/>
        <end position="22"/>
    </location>
</feature>
<dbReference type="GO" id="GO:0005737">
    <property type="term" value="C:cytoplasm"/>
    <property type="evidence" value="ECO:0007669"/>
    <property type="project" value="TreeGrafter"/>
</dbReference>
<feature type="non-terminal residue" evidence="7">
    <location>
        <position position="1"/>
    </location>
</feature>
<feature type="compositionally biased region" description="Low complexity" evidence="5">
    <location>
        <begin position="352"/>
        <end position="377"/>
    </location>
</feature>
<evidence type="ECO:0000313" key="8">
    <source>
        <dbReference type="Proteomes" id="UP000799302"/>
    </source>
</evidence>
<comment type="subcellular location">
    <subcellularLocation>
        <location evidence="1">Endomembrane system</location>
    </subcellularLocation>
</comment>
<feature type="compositionally biased region" description="Polar residues" evidence="5">
    <location>
        <begin position="382"/>
        <end position="391"/>
    </location>
</feature>
<keyword evidence="3" id="KW-1133">Transmembrane helix</keyword>
<evidence type="ECO:0000256" key="5">
    <source>
        <dbReference type="SAM" id="MobiDB-lite"/>
    </source>
</evidence>
<accession>A0A6A6UCV6</accession>
<keyword evidence="2" id="KW-0812">Transmembrane</keyword>
<keyword evidence="8" id="KW-1185">Reference proteome</keyword>
<dbReference type="InterPro" id="IPR045120">
    <property type="entry name" value="Suco/Slp1-like"/>
</dbReference>
<dbReference type="GO" id="GO:0034975">
    <property type="term" value="P:protein folding in endoplasmic reticulum"/>
    <property type="evidence" value="ECO:0007669"/>
    <property type="project" value="TreeGrafter"/>
</dbReference>
<feature type="compositionally biased region" description="Pro residues" evidence="5">
    <location>
        <begin position="448"/>
        <end position="460"/>
    </location>
</feature>
<dbReference type="Proteomes" id="UP000799302">
    <property type="component" value="Unassembled WGS sequence"/>
</dbReference>
<evidence type="ECO:0000256" key="1">
    <source>
        <dbReference type="ARBA" id="ARBA00004308"/>
    </source>
</evidence>
<feature type="domain" description="SUN" evidence="6">
    <location>
        <begin position="110"/>
        <end position="288"/>
    </location>
</feature>
<keyword evidence="4" id="KW-0472">Membrane</keyword>
<dbReference type="PANTHER" id="PTHR12953">
    <property type="entry name" value="MEMBRANE PROTEIN CH1 RELATED"/>
    <property type="match status" value="1"/>
</dbReference>
<dbReference type="FunFam" id="2.60.120.260:FF:000082">
    <property type="entry name" value="Sad1/UNC domain protein"/>
    <property type="match status" value="1"/>
</dbReference>
<dbReference type="Pfam" id="PF07738">
    <property type="entry name" value="Sad1_UNC"/>
    <property type="match status" value="1"/>
</dbReference>
<evidence type="ECO:0000313" key="7">
    <source>
        <dbReference type="EMBL" id="KAF2669203.1"/>
    </source>
</evidence>
<feature type="compositionally biased region" description="Basic and acidic residues" evidence="5">
    <location>
        <begin position="292"/>
        <end position="302"/>
    </location>
</feature>
<evidence type="ECO:0000256" key="2">
    <source>
        <dbReference type="ARBA" id="ARBA00022692"/>
    </source>
</evidence>
<gene>
    <name evidence="7" type="ORF">BT63DRAFT_353980</name>
</gene>
<feature type="compositionally biased region" description="Low complexity" evidence="5">
    <location>
        <begin position="427"/>
        <end position="447"/>
    </location>
</feature>
<name>A0A6A6UCV6_9PEZI</name>
<dbReference type="Gene3D" id="2.60.120.260">
    <property type="entry name" value="Galactose-binding domain-like"/>
    <property type="match status" value="1"/>
</dbReference>
<feature type="compositionally biased region" description="Basic and acidic residues" evidence="5">
    <location>
        <begin position="104"/>
        <end position="120"/>
    </location>
</feature>
<dbReference type="GO" id="GO:0012505">
    <property type="term" value="C:endomembrane system"/>
    <property type="evidence" value="ECO:0007669"/>
    <property type="project" value="UniProtKB-SubCell"/>
</dbReference>
<dbReference type="OrthoDB" id="266334at2759"/>
<proteinExistence type="predicted"/>
<dbReference type="GO" id="GO:0016020">
    <property type="term" value="C:membrane"/>
    <property type="evidence" value="ECO:0007669"/>
    <property type="project" value="InterPro"/>
</dbReference>
<evidence type="ECO:0000259" key="6">
    <source>
        <dbReference type="PROSITE" id="PS51469"/>
    </source>
</evidence>
<feature type="non-terminal residue" evidence="7">
    <location>
        <position position="634"/>
    </location>
</feature>
<dbReference type="AlphaFoldDB" id="A0A6A6UCV6"/>
<feature type="compositionally biased region" description="Low complexity" evidence="5">
    <location>
        <begin position="401"/>
        <end position="420"/>
    </location>
</feature>
<dbReference type="InterPro" id="IPR012919">
    <property type="entry name" value="SUN_dom"/>
</dbReference>
<reference evidence="7" key="1">
    <citation type="journal article" date="2020" name="Stud. Mycol.">
        <title>101 Dothideomycetes genomes: a test case for predicting lifestyles and emergence of pathogens.</title>
        <authorList>
            <person name="Haridas S."/>
            <person name="Albert R."/>
            <person name="Binder M."/>
            <person name="Bloem J."/>
            <person name="Labutti K."/>
            <person name="Salamov A."/>
            <person name="Andreopoulos B."/>
            <person name="Baker S."/>
            <person name="Barry K."/>
            <person name="Bills G."/>
            <person name="Bluhm B."/>
            <person name="Cannon C."/>
            <person name="Castanera R."/>
            <person name="Culley D."/>
            <person name="Daum C."/>
            <person name="Ezra D."/>
            <person name="Gonzalez J."/>
            <person name="Henrissat B."/>
            <person name="Kuo A."/>
            <person name="Liang C."/>
            <person name="Lipzen A."/>
            <person name="Lutzoni F."/>
            <person name="Magnuson J."/>
            <person name="Mondo S."/>
            <person name="Nolan M."/>
            <person name="Ohm R."/>
            <person name="Pangilinan J."/>
            <person name="Park H.-J."/>
            <person name="Ramirez L."/>
            <person name="Alfaro M."/>
            <person name="Sun H."/>
            <person name="Tritt A."/>
            <person name="Yoshinaga Y."/>
            <person name="Zwiers L.-H."/>
            <person name="Turgeon B."/>
            <person name="Goodwin S."/>
            <person name="Spatafora J."/>
            <person name="Crous P."/>
            <person name="Grigoriev I."/>
        </authorList>
    </citation>
    <scope>NUCLEOTIDE SEQUENCE</scope>
    <source>
        <strain evidence="7">CBS 115976</strain>
    </source>
</reference>
<feature type="compositionally biased region" description="Basic and acidic residues" evidence="5">
    <location>
        <begin position="65"/>
        <end position="82"/>
    </location>
</feature>
<evidence type="ECO:0000256" key="4">
    <source>
        <dbReference type="ARBA" id="ARBA00023136"/>
    </source>
</evidence>
<evidence type="ECO:0000256" key="3">
    <source>
        <dbReference type="ARBA" id="ARBA00022989"/>
    </source>
</evidence>
<dbReference type="EMBL" id="MU004235">
    <property type="protein sequence ID" value="KAF2669203.1"/>
    <property type="molecule type" value="Genomic_DNA"/>
</dbReference>
<dbReference type="PANTHER" id="PTHR12953:SF0">
    <property type="entry name" value="SUN DOMAIN-CONTAINING OSSIFICATION FACTOR"/>
    <property type="match status" value="1"/>
</dbReference>
<sequence length="634" mass="69270">GTTPAESSGQATSTQAGPSESTGPIAAIEQAPQADPESPLDNSNFLSFEEWKKQNLAKVGQSPEDVGRGRTASPDRPRRPGDFDQALDSLGDEGKIDLGFGFGRNEDSTGKQQDQKEHKPTGSQDKPSPSARPRRKDAGTTCKERFNYASFDCAATILKTNAKCKSPSSILVENKDSYMLNECSVDNKFLIVELCDDILLDTVVLANYEFFSSMFRTFRVSVSDRYPVKLNQWKELGVFEAKNSRDVQAFAINNPLIWARYLRIEFLSQYGAEYYCPVSLLRVHGTTMLEEFRNPEDSSRGDDESEEEVAIPSAAPQPEPVAVSSVEEKATVPIADIKAEIPETSPPIEIQPTSTSVTSPSPSADPSSESSIASVSEGKSAPFSNANSSGKASHESTETGTSIPVSSVPVSPSSTTSPQSEQTGNVPSSAQSATPPSAKSQAPAQEPSKPPAAVQPPAPSPTTQESFFKSFHKRLGVLEANASLSLQYIEEQSRILRDAFTKVEKRQTVKIEDFIQHLNNSVVSELKGFRDQYDQLWQSTVIELETHREQYEREIRAIGSRLTMLADEVVWQKRMQVVQSTLLLMCLALILFVRSGNGALELPIMQQMLNKSHSVLGFSMESPHDSASSKETSP</sequence>